<gene>
    <name evidence="2" type="ORF">pdam_00016240</name>
</gene>
<proteinExistence type="predicted"/>
<organism evidence="2 3">
    <name type="scientific">Pocillopora damicornis</name>
    <name type="common">Cauliflower coral</name>
    <name type="synonym">Millepora damicornis</name>
    <dbReference type="NCBI Taxonomy" id="46731"/>
    <lineage>
        <taxon>Eukaryota</taxon>
        <taxon>Metazoa</taxon>
        <taxon>Cnidaria</taxon>
        <taxon>Anthozoa</taxon>
        <taxon>Hexacorallia</taxon>
        <taxon>Scleractinia</taxon>
        <taxon>Astrocoeniina</taxon>
        <taxon>Pocilloporidae</taxon>
        <taxon>Pocillopora</taxon>
    </lineage>
</organism>
<reference evidence="2 3" key="1">
    <citation type="journal article" date="2018" name="Sci. Rep.">
        <title>Comparative analysis of the Pocillopora damicornis genome highlights role of immune system in coral evolution.</title>
        <authorList>
            <person name="Cunning R."/>
            <person name="Bay R.A."/>
            <person name="Gillette P."/>
            <person name="Baker A.C."/>
            <person name="Traylor-Knowles N."/>
        </authorList>
    </citation>
    <scope>NUCLEOTIDE SEQUENCE [LARGE SCALE GENOMIC DNA]</scope>
    <source>
        <strain evidence="2">RSMAS</strain>
        <tissue evidence="2">Whole animal</tissue>
    </source>
</reference>
<accession>A0A3M6UH64</accession>
<protein>
    <submittedName>
        <fullName evidence="2">Uncharacterized protein</fullName>
    </submittedName>
</protein>
<feature type="compositionally biased region" description="Polar residues" evidence="1">
    <location>
        <begin position="157"/>
        <end position="169"/>
    </location>
</feature>
<feature type="compositionally biased region" description="Polar residues" evidence="1">
    <location>
        <begin position="121"/>
        <end position="130"/>
    </location>
</feature>
<keyword evidence="3" id="KW-1185">Reference proteome</keyword>
<sequence>MLFRSRFKRYSSLPFSTAFFKDDEPRRDFGALSCEEMEGSLFDFSSGSFARLVDLYVTAGLREFTLESTFTILMGEYPRSTSGKYGSTTSLRLGSLGAKYLLKSSGLVLKVAGSRSEAELRSTSSNSSEQGEFAADHSPDSYRSRTSIGAHDEYPQDSGSCFSSSPSKMGRGKSSSFKGGILATCPCFCNLALANITRSSSTALALTFARSRNRGVGAWGWFVPDFQFVKRSEIWNSAIAAVE</sequence>
<feature type="region of interest" description="Disordered" evidence="1">
    <location>
        <begin position="119"/>
        <end position="169"/>
    </location>
</feature>
<dbReference type="EMBL" id="RCHS01001558">
    <property type="protein sequence ID" value="RMX52864.1"/>
    <property type="molecule type" value="Genomic_DNA"/>
</dbReference>
<dbReference type="AlphaFoldDB" id="A0A3M6UH64"/>
<evidence type="ECO:0000313" key="2">
    <source>
        <dbReference type="EMBL" id="RMX52864.1"/>
    </source>
</evidence>
<name>A0A3M6UH64_POCDA</name>
<comment type="caution">
    <text evidence="2">The sequence shown here is derived from an EMBL/GenBank/DDBJ whole genome shotgun (WGS) entry which is preliminary data.</text>
</comment>
<dbReference type="Proteomes" id="UP000275408">
    <property type="component" value="Unassembled WGS sequence"/>
</dbReference>
<feature type="compositionally biased region" description="Basic and acidic residues" evidence="1">
    <location>
        <begin position="134"/>
        <end position="143"/>
    </location>
</feature>
<evidence type="ECO:0000313" key="3">
    <source>
        <dbReference type="Proteomes" id="UP000275408"/>
    </source>
</evidence>
<evidence type="ECO:0000256" key="1">
    <source>
        <dbReference type="SAM" id="MobiDB-lite"/>
    </source>
</evidence>